<dbReference type="InterPro" id="IPR017907">
    <property type="entry name" value="Znf_RING_CS"/>
</dbReference>
<protein>
    <submittedName>
        <fullName evidence="11">SNF2 family N-terminal domain</fullName>
    </submittedName>
</protein>
<evidence type="ECO:0000256" key="7">
    <source>
        <dbReference type="PROSITE-ProRule" id="PRU00175"/>
    </source>
</evidence>
<feature type="domain" description="RING-type" evidence="9">
    <location>
        <begin position="1189"/>
        <end position="1227"/>
    </location>
</feature>
<dbReference type="InterPro" id="IPR001650">
    <property type="entry name" value="Helicase_C-like"/>
</dbReference>
<evidence type="ECO:0000256" key="4">
    <source>
        <dbReference type="ARBA" id="ARBA00022801"/>
    </source>
</evidence>
<dbReference type="SUPFAM" id="SSF52540">
    <property type="entry name" value="P-loop containing nucleoside triphosphate hydrolases"/>
    <property type="match status" value="2"/>
</dbReference>
<feature type="compositionally biased region" description="Basic and acidic residues" evidence="8">
    <location>
        <begin position="1250"/>
        <end position="1285"/>
    </location>
</feature>
<dbReference type="Gene3D" id="3.30.40.10">
    <property type="entry name" value="Zinc/RING finger domain, C3HC4 (zinc finger)"/>
    <property type="match status" value="1"/>
</dbReference>
<dbReference type="Gene3D" id="3.40.50.300">
    <property type="entry name" value="P-loop containing nucleotide triphosphate hydrolases"/>
    <property type="match status" value="1"/>
</dbReference>
<accession>A0ABX6ER85</accession>
<feature type="domain" description="Helicase C-terminal" evidence="10">
    <location>
        <begin position="1320"/>
        <end position="1485"/>
    </location>
</feature>
<dbReference type="PROSITE" id="PS50089">
    <property type="entry name" value="ZF_RING_2"/>
    <property type="match status" value="1"/>
</dbReference>
<dbReference type="PROSITE" id="PS51194">
    <property type="entry name" value="HELICASE_CTER"/>
    <property type="match status" value="1"/>
</dbReference>
<proteinExistence type="predicted"/>
<dbReference type="InterPro" id="IPR014001">
    <property type="entry name" value="Helicase_ATP-bd"/>
</dbReference>
<keyword evidence="12" id="KW-1185">Reference proteome</keyword>
<dbReference type="SMART" id="SM00487">
    <property type="entry name" value="DEXDc"/>
    <property type="match status" value="1"/>
</dbReference>
<dbReference type="EMBL" id="CP015055">
    <property type="protein sequence ID" value="QGN14331.1"/>
    <property type="molecule type" value="Genomic_DNA"/>
</dbReference>
<evidence type="ECO:0000256" key="2">
    <source>
        <dbReference type="ARBA" id="ARBA00022741"/>
    </source>
</evidence>
<reference evidence="11 12" key="1">
    <citation type="submission" date="2016-03" db="EMBL/GenBank/DDBJ databases">
        <title>How can Kluyveromyces marxianus grow so fast - potential evolutionary course in Saccharomyces Complex revealed by comparative genomics.</title>
        <authorList>
            <person name="Mo W."/>
            <person name="Lu W."/>
            <person name="Yang X."/>
            <person name="Qi J."/>
            <person name="Lv H."/>
        </authorList>
    </citation>
    <scope>NUCLEOTIDE SEQUENCE [LARGE SCALE GENOMIC DNA]</scope>
    <source>
        <strain evidence="11 12">FIM1</strain>
    </source>
</reference>
<dbReference type="SMART" id="SM00490">
    <property type="entry name" value="HELICc"/>
    <property type="match status" value="1"/>
</dbReference>
<evidence type="ECO:0000256" key="6">
    <source>
        <dbReference type="ARBA" id="ARBA00022840"/>
    </source>
</evidence>
<dbReference type="CDD" id="cd18793">
    <property type="entry name" value="SF2_C_SNF"/>
    <property type="match status" value="1"/>
</dbReference>
<gene>
    <name evidence="11" type="primary">IRC20</name>
    <name evidence="11" type="ORF">FIM1_991</name>
</gene>
<evidence type="ECO:0000313" key="12">
    <source>
        <dbReference type="Proteomes" id="UP000422736"/>
    </source>
</evidence>
<dbReference type="PROSITE" id="PS00518">
    <property type="entry name" value="ZF_RING_1"/>
    <property type="match status" value="1"/>
</dbReference>
<evidence type="ECO:0000259" key="9">
    <source>
        <dbReference type="PROSITE" id="PS50089"/>
    </source>
</evidence>
<dbReference type="SUPFAM" id="SSF57850">
    <property type="entry name" value="RING/U-box"/>
    <property type="match status" value="1"/>
</dbReference>
<keyword evidence="4" id="KW-0378">Hydrolase</keyword>
<dbReference type="Pfam" id="PF26021">
    <property type="entry name" value="Ferritin_C144_05"/>
    <property type="match status" value="1"/>
</dbReference>
<keyword evidence="2" id="KW-0547">Nucleotide-binding</keyword>
<dbReference type="Proteomes" id="UP000422736">
    <property type="component" value="Chromosome 2"/>
</dbReference>
<dbReference type="PANTHER" id="PTHR45865:SF1">
    <property type="entry name" value="E3 UBIQUITIN-PROTEIN LIGASE SHPRH"/>
    <property type="match status" value="1"/>
</dbReference>
<dbReference type="InterPro" id="IPR059033">
    <property type="entry name" value="C144_05_dom"/>
</dbReference>
<evidence type="ECO:0000256" key="5">
    <source>
        <dbReference type="ARBA" id="ARBA00022833"/>
    </source>
</evidence>
<dbReference type="Pfam" id="PF00271">
    <property type="entry name" value="Helicase_C"/>
    <property type="match status" value="1"/>
</dbReference>
<sequence length="1514" mass="175186">MSSKSDCTVWELREEDVEFVEGISTFSFNETLKPFESANKKSYEKYSVVPILDWEFKYGEFTKYDKCKQVSVSLSFERDQETDKSYMLFSHDSWLLGKWNCTQWSPQLQQAIDCASVKVQEARNWEELVRANENTNANVNGGETAAVISNKRKKKKRRIAIRDKNTYRFKDVKLHPLIMYVDENNNWMIKLQLSLLCYLDNANNFGKETNKLLSDLFLSRDVERYVKKIDKAKIRNEFSDVVSKYTEQTVRKGVQIEVPPQLDVSLMPFQMESIDWMLRKEGYYDKEDTPPARDVQTTEELLEFLNEHISFGYQYMPIGGVFWNKFTGYILPVDSAFEIYREWISNHRHEGKRAKGLLAEEMGLGKTIEILCLFAKNVRNIPKGSENETFISPLNGKIIKRVKTNLVVCPESILQQWIDEMAIHIRGEDSDFSVFHYEGFEKARKRFNNEQPKQIVERLAEYNVIICSYSTLSSEVHYAEFSQIQRPSRESTRRYDYTSPLSVMEFHRIILDEAQLLRRTLYATRCADTIHRVHTWGVSGTPVQWFTEIQNIFGYLQIHPFHVMQNIVSTVSSIEFRRKRLLLRPDAYNAIFPEEEFNGFQGSKVSLEEFVDIFPRFNLAIRHLKRDVQNQIKIPRQINYMVPVEFNPIEQDHYVNLWNSFLSVSGYDSRGNGSGNLDTSQLSVWLNRLRMTCCHASMSIMNGSEGVSWRETDELKDMDAILDGMREEVLDKIYGLQRENYAIKIQLGQVRMEIDEKFEDAISIFKGIIKEITHDLKQTYGIENFLKINEDSVKKGLSTKNMANIRLLLHILHQAFFFLATTCYQLGTKKLDEAQADAEADAETEAKSEVKSETKSIVYTADEMSTITRFQELEKYNYGIAEQLRREMLHERIYDVDSEINRVRDWLMNAKHKRKMLLDTISSKKGNLGSILESSYIFQKIVTLFGIMNQQAQQFNRLMKDLEVLSYNTIIKDYDNDDNDEEKAKEYGRSIDDQDKVFSILDVMERILKNREDMMVMETTVEPVNVKLEVSLLSSEFHAELLKSTVFVHGETLKQLLNKAEEDKSIRQLLSKSGLANHGMQDFINCYEMEIPRIVRENQEVRNGVLKRFNDIYNAKTSYYSYLQRISDSLVPLSDQSVKVKNGIIKRVNEGYEYESNVKVIHNLESRVRYLETLSQLKSAIARGENISCAICYSEIYTGSILKCGHFFCKECVTHWFRKNASCPLCKNAILTTEVYHFKFREGTEDDAKEEAKEATAKAGDAEAEVKANCKGQEQEQEGREGEREGSEEDIITKKYSRFSKMSEVDNVVLGNSWGGKVDQVLKLIMYIKQKHLEDEPHKKRPQIVVYSSHQAFLDILSRLLMSHGIVYARSVRNTKFAKAVNKFRKDPECTCLLLNLQSQATGLTLVNARHLILLDPILGESTEQQAISRIHRIGQSEETYVWNFMVRNTVEESIMKYKAILAGAAGNTSGETSGEDNFSLEDLSSDSRGKEHLWHCLFESGSGSGATHHLVNN</sequence>
<evidence type="ECO:0000256" key="8">
    <source>
        <dbReference type="SAM" id="MobiDB-lite"/>
    </source>
</evidence>
<dbReference type="CDD" id="cd23135">
    <property type="entry name" value="RING-HC_IRC20-like"/>
    <property type="match status" value="1"/>
</dbReference>
<dbReference type="Pfam" id="PF13639">
    <property type="entry name" value="zf-RING_2"/>
    <property type="match status" value="1"/>
</dbReference>
<keyword evidence="5" id="KW-0862">Zinc</keyword>
<keyword evidence="6" id="KW-0067">ATP-binding</keyword>
<dbReference type="InterPro" id="IPR000330">
    <property type="entry name" value="SNF2_N"/>
</dbReference>
<dbReference type="InterPro" id="IPR027417">
    <property type="entry name" value="P-loop_NTPase"/>
</dbReference>
<evidence type="ECO:0000256" key="3">
    <source>
        <dbReference type="ARBA" id="ARBA00022771"/>
    </source>
</evidence>
<dbReference type="InterPro" id="IPR052583">
    <property type="entry name" value="ATP-helicase/E3_Ub-Ligase"/>
</dbReference>
<keyword evidence="1" id="KW-0479">Metal-binding</keyword>
<dbReference type="InterPro" id="IPR001841">
    <property type="entry name" value="Znf_RING"/>
</dbReference>
<feature type="region of interest" description="Disordered" evidence="8">
    <location>
        <begin position="1247"/>
        <end position="1288"/>
    </location>
</feature>
<evidence type="ECO:0000259" key="10">
    <source>
        <dbReference type="PROSITE" id="PS51194"/>
    </source>
</evidence>
<dbReference type="InterPro" id="IPR013083">
    <property type="entry name" value="Znf_RING/FYVE/PHD"/>
</dbReference>
<dbReference type="Pfam" id="PF00176">
    <property type="entry name" value="SNF2-rel_dom"/>
    <property type="match status" value="1"/>
</dbReference>
<name>A0ABX6ER85_KLUMA</name>
<organism evidence="11 12">
    <name type="scientific">Kluyveromyces marxianus</name>
    <name type="common">Yeast</name>
    <name type="synonym">Candida kefyr</name>
    <dbReference type="NCBI Taxonomy" id="4911"/>
    <lineage>
        <taxon>Eukaryota</taxon>
        <taxon>Fungi</taxon>
        <taxon>Dikarya</taxon>
        <taxon>Ascomycota</taxon>
        <taxon>Saccharomycotina</taxon>
        <taxon>Saccharomycetes</taxon>
        <taxon>Saccharomycetales</taxon>
        <taxon>Saccharomycetaceae</taxon>
        <taxon>Kluyveromyces</taxon>
    </lineage>
</organism>
<dbReference type="PANTHER" id="PTHR45865">
    <property type="entry name" value="E3 UBIQUITIN-PROTEIN LIGASE SHPRH FAMILY MEMBER"/>
    <property type="match status" value="1"/>
</dbReference>
<evidence type="ECO:0000313" key="11">
    <source>
        <dbReference type="EMBL" id="QGN14331.1"/>
    </source>
</evidence>
<dbReference type="Gene3D" id="3.40.50.10810">
    <property type="entry name" value="Tandem AAA-ATPase domain"/>
    <property type="match status" value="1"/>
</dbReference>
<dbReference type="InterPro" id="IPR049730">
    <property type="entry name" value="SNF2/RAD54-like_C"/>
</dbReference>
<dbReference type="SMART" id="SM00184">
    <property type="entry name" value="RING"/>
    <property type="match status" value="1"/>
</dbReference>
<evidence type="ECO:0000256" key="1">
    <source>
        <dbReference type="ARBA" id="ARBA00022723"/>
    </source>
</evidence>
<dbReference type="InterPro" id="IPR038718">
    <property type="entry name" value="SNF2-like_sf"/>
</dbReference>
<keyword evidence="3 7" id="KW-0863">Zinc-finger</keyword>